<accession>A0A511MSQ7</accession>
<dbReference type="RefSeq" id="WP_147141496.1">
    <property type="nucleotide sequence ID" value="NZ_BJXA01000090.1"/>
</dbReference>
<name>A0A511MSQ7_9NOCA</name>
<reference evidence="1 2" key="1">
    <citation type="submission" date="2019-07" db="EMBL/GenBank/DDBJ databases">
        <title>Whole genome shotgun sequence of Nocardia ninae NBRC 108245.</title>
        <authorList>
            <person name="Hosoyama A."/>
            <person name="Uohara A."/>
            <person name="Ohji S."/>
            <person name="Ichikawa N."/>
        </authorList>
    </citation>
    <scope>NUCLEOTIDE SEQUENCE [LARGE SCALE GENOMIC DNA]</scope>
    <source>
        <strain evidence="1 2">NBRC 108245</strain>
    </source>
</reference>
<evidence type="ECO:0000313" key="2">
    <source>
        <dbReference type="Proteomes" id="UP000321424"/>
    </source>
</evidence>
<dbReference type="EMBL" id="BJXA01000090">
    <property type="protein sequence ID" value="GEM43217.1"/>
    <property type="molecule type" value="Genomic_DNA"/>
</dbReference>
<dbReference type="Proteomes" id="UP000321424">
    <property type="component" value="Unassembled WGS sequence"/>
</dbReference>
<protein>
    <submittedName>
        <fullName evidence="1">Uncharacterized protein</fullName>
    </submittedName>
</protein>
<gene>
    <name evidence="1" type="ORF">NN4_77360</name>
</gene>
<comment type="caution">
    <text evidence="1">The sequence shown here is derived from an EMBL/GenBank/DDBJ whole genome shotgun (WGS) entry which is preliminary data.</text>
</comment>
<keyword evidence="2" id="KW-1185">Reference proteome</keyword>
<evidence type="ECO:0000313" key="1">
    <source>
        <dbReference type="EMBL" id="GEM43217.1"/>
    </source>
</evidence>
<proteinExistence type="predicted"/>
<dbReference type="AlphaFoldDB" id="A0A511MSQ7"/>
<organism evidence="1 2">
    <name type="scientific">Nocardia ninae NBRC 108245</name>
    <dbReference type="NCBI Taxonomy" id="1210091"/>
    <lineage>
        <taxon>Bacteria</taxon>
        <taxon>Bacillati</taxon>
        <taxon>Actinomycetota</taxon>
        <taxon>Actinomycetes</taxon>
        <taxon>Mycobacteriales</taxon>
        <taxon>Nocardiaceae</taxon>
        <taxon>Nocardia</taxon>
    </lineage>
</organism>
<sequence>MAEASLGECRRGVPFGADGLSRGGMVDVAVVSGVGGGCRRWDMVALPDGMPGETVAAEDPVRSMDRIVGAAR</sequence>